<dbReference type="NCBIfam" id="NF005963">
    <property type="entry name" value="PRK08051.1"/>
    <property type="match status" value="1"/>
</dbReference>
<evidence type="ECO:0000256" key="3">
    <source>
        <dbReference type="ARBA" id="ARBA00034078"/>
    </source>
</evidence>
<dbReference type="Pfam" id="PF00970">
    <property type="entry name" value="FAD_binding_6"/>
    <property type="match status" value="1"/>
</dbReference>
<dbReference type="PROSITE" id="PS51384">
    <property type="entry name" value="FAD_FR"/>
    <property type="match status" value="1"/>
</dbReference>
<sequence>MSDILCQVDAVTPLTEAVYKVVLTPSSPVDFYAGQYVLVHMGETDKRPFSIANAAYNNQKIELHIGADENNAYATEVLERMKSEGEITISGGHGEAHLQSNGKPMILIAGGTGFSYAYSILQQSLKDHPHTPVTLYWGGRNKEDLYLFEELTSMADDNEQFTFIPVVEYADENWQGRTGWVHHAVLADYTDLSDKQVYIAGRFEMAKAARDDFYERKLPDDQLFGDAYAFI</sequence>
<dbReference type="InterPro" id="IPR017927">
    <property type="entry name" value="FAD-bd_FR_type"/>
</dbReference>
<evidence type="ECO:0000259" key="5">
    <source>
        <dbReference type="PROSITE" id="PS51384"/>
    </source>
</evidence>
<keyword evidence="2" id="KW-0455">Luminescence</keyword>
<evidence type="ECO:0000313" key="7">
    <source>
        <dbReference type="Proteomes" id="UP000304912"/>
    </source>
</evidence>
<name>A0A5B7YAA2_9ALTE</name>
<dbReference type="PRINTS" id="PR00410">
    <property type="entry name" value="PHEHYDRXLASE"/>
</dbReference>
<dbReference type="Gene3D" id="3.40.50.80">
    <property type="entry name" value="Nucleotide-binding domain of ferredoxin-NADP reductase (FNR) module"/>
    <property type="match status" value="1"/>
</dbReference>
<dbReference type="EMBL" id="CP039852">
    <property type="protein sequence ID" value="QCZ92380.1"/>
    <property type="molecule type" value="Genomic_DNA"/>
</dbReference>
<dbReference type="InterPro" id="IPR017938">
    <property type="entry name" value="Riboflavin_synthase-like_b-brl"/>
</dbReference>
<accession>A0A5B7YAA2</accession>
<evidence type="ECO:0000256" key="1">
    <source>
        <dbReference type="ARBA" id="ARBA00023002"/>
    </source>
</evidence>
<evidence type="ECO:0000256" key="2">
    <source>
        <dbReference type="ARBA" id="ARBA00023223"/>
    </source>
</evidence>
<dbReference type="Gene3D" id="2.40.30.10">
    <property type="entry name" value="Translation factors"/>
    <property type="match status" value="1"/>
</dbReference>
<organism evidence="6 7">
    <name type="scientific">Salinimonas iocasae</name>
    <dbReference type="NCBI Taxonomy" id="2572577"/>
    <lineage>
        <taxon>Bacteria</taxon>
        <taxon>Pseudomonadati</taxon>
        <taxon>Pseudomonadota</taxon>
        <taxon>Gammaproteobacteria</taxon>
        <taxon>Alteromonadales</taxon>
        <taxon>Alteromonadaceae</taxon>
        <taxon>Alteromonas/Salinimonas group</taxon>
        <taxon>Salinimonas</taxon>
    </lineage>
</organism>
<gene>
    <name evidence="6" type="ORF">FBQ74_02305</name>
</gene>
<keyword evidence="7" id="KW-1185">Reference proteome</keyword>
<dbReference type="GO" id="GO:0008218">
    <property type="term" value="P:bioluminescence"/>
    <property type="evidence" value="ECO:0007669"/>
    <property type="project" value="UniProtKB-KW"/>
</dbReference>
<dbReference type="InterPro" id="IPR001433">
    <property type="entry name" value="OxRdtase_FAD/NAD-bd"/>
</dbReference>
<evidence type="ECO:0000313" key="6">
    <source>
        <dbReference type="EMBL" id="QCZ92380.1"/>
    </source>
</evidence>
<keyword evidence="1 6" id="KW-0560">Oxidoreductase</keyword>
<dbReference type="RefSeq" id="WP_139755139.1">
    <property type="nucleotide sequence ID" value="NZ_CP039852.1"/>
</dbReference>
<dbReference type="SUPFAM" id="SSF63380">
    <property type="entry name" value="Riboflavin synthase domain-like"/>
    <property type="match status" value="1"/>
</dbReference>
<dbReference type="InterPro" id="IPR039261">
    <property type="entry name" value="FNR_nucleotide-bd"/>
</dbReference>
<dbReference type="GO" id="GO:0052875">
    <property type="term" value="F:riboflavin reductase [NAD(P)H] activity"/>
    <property type="evidence" value="ECO:0007669"/>
    <property type="project" value="UniProtKB-EC"/>
</dbReference>
<dbReference type="SUPFAM" id="SSF52343">
    <property type="entry name" value="Ferredoxin reductase-like, C-terminal NADP-linked domain"/>
    <property type="match status" value="1"/>
</dbReference>
<comment type="cofactor">
    <cofactor evidence="3">
        <name>[2Fe-2S] cluster</name>
        <dbReference type="ChEBI" id="CHEBI:190135"/>
    </cofactor>
</comment>
<protein>
    <submittedName>
        <fullName evidence="6">NAD(P)H-flavin reductase</fullName>
        <ecNumber evidence="6">1.16.1.3</ecNumber>
        <ecNumber evidence="6">1.5.1.41</ecNumber>
    </submittedName>
</protein>
<dbReference type="Pfam" id="PF00175">
    <property type="entry name" value="NAD_binding_1"/>
    <property type="match status" value="1"/>
</dbReference>
<dbReference type="EC" id="1.16.1.3" evidence="6"/>
<dbReference type="PANTHER" id="PTHR47354">
    <property type="entry name" value="NADH OXIDOREDUCTASE HCR"/>
    <property type="match status" value="1"/>
</dbReference>
<dbReference type="InterPro" id="IPR050415">
    <property type="entry name" value="MRET"/>
</dbReference>
<proteinExistence type="inferred from homology"/>
<dbReference type="Proteomes" id="UP000304912">
    <property type="component" value="Chromosome"/>
</dbReference>
<dbReference type="KEGG" id="salk:FBQ74_02305"/>
<dbReference type="AlphaFoldDB" id="A0A5B7YAA2"/>
<reference evidence="6 7" key="1">
    <citation type="submission" date="2019-04" db="EMBL/GenBank/DDBJ databases">
        <title>Salinimonas iocasae sp. nov., a halophilic bacterium isolated from the outer tube casing of tubeworms in Okinawa Trough.</title>
        <authorList>
            <person name="Zhang H."/>
            <person name="Wang H."/>
            <person name="Li C."/>
        </authorList>
    </citation>
    <scope>NUCLEOTIDE SEQUENCE [LARGE SCALE GENOMIC DNA]</scope>
    <source>
        <strain evidence="6 7">KX18D6</strain>
    </source>
</reference>
<dbReference type="EC" id="1.5.1.41" evidence="6"/>
<comment type="similarity">
    <text evidence="4">Belongs to the Fre/LuxG FAD/NAD(P) flavoprotein oxidoreductase family.</text>
</comment>
<dbReference type="OrthoDB" id="9806195at2"/>
<feature type="domain" description="FAD-binding FR-type" evidence="5">
    <location>
        <begin position="1"/>
        <end position="99"/>
    </location>
</feature>
<dbReference type="PANTHER" id="PTHR47354:SF7">
    <property type="entry name" value="NAD(P)H-FLAVIN REDUCTASE"/>
    <property type="match status" value="1"/>
</dbReference>
<dbReference type="InterPro" id="IPR008333">
    <property type="entry name" value="Cbr1-like_FAD-bd_dom"/>
</dbReference>
<dbReference type="CDD" id="cd06189">
    <property type="entry name" value="flavin_oxioreductase"/>
    <property type="match status" value="1"/>
</dbReference>
<evidence type="ECO:0000256" key="4">
    <source>
        <dbReference type="ARBA" id="ARBA00038177"/>
    </source>
</evidence>